<dbReference type="Gene3D" id="1.20.120.1630">
    <property type="match status" value="1"/>
</dbReference>
<evidence type="ECO:0000256" key="5">
    <source>
        <dbReference type="SAM" id="Phobius"/>
    </source>
</evidence>
<keyword evidence="3 5" id="KW-1133">Transmembrane helix</keyword>
<name>A0A381Q1P8_9ZZZZ</name>
<evidence type="ECO:0000256" key="3">
    <source>
        <dbReference type="ARBA" id="ARBA00022989"/>
    </source>
</evidence>
<accession>A0A381Q1P8</accession>
<evidence type="ECO:0000256" key="2">
    <source>
        <dbReference type="ARBA" id="ARBA00022692"/>
    </source>
</evidence>
<dbReference type="AlphaFoldDB" id="A0A381Q1P8"/>
<keyword evidence="2 5" id="KW-0812">Transmembrane</keyword>
<dbReference type="InterPro" id="IPR007318">
    <property type="entry name" value="Phopholipid_MeTrfase"/>
</dbReference>
<dbReference type="EMBL" id="UINC01001172">
    <property type="protein sequence ID" value="SUZ73255.1"/>
    <property type="molecule type" value="Genomic_DNA"/>
</dbReference>
<organism evidence="6">
    <name type="scientific">marine metagenome</name>
    <dbReference type="NCBI Taxonomy" id="408172"/>
    <lineage>
        <taxon>unclassified sequences</taxon>
        <taxon>metagenomes</taxon>
        <taxon>ecological metagenomes</taxon>
    </lineage>
</organism>
<sequence>VSRRLDLRRLRLRAAWLLILPFYIFAAPSAGLLWWGASLSTVGLSLRAWAAGSIRKDRELATTGPYAHIRNPLYLGSFMLGAGVMVAGGQWVFGVAFLVLFLLVYRVTVLREAKELEARFGASYRTYAAQVPTVLPRITPYRAGDSDSPRGSFSRARYLRNREWEAALGAVAAFGLLALKLRLWP</sequence>
<proteinExistence type="predicted"/>
<comment type="subcellular location">
    <subcellularLocation>
        <location evidence="1">Endomembrane system</location>
        <topology evidence="1">Multi-pass membrane protein</topology>
    </subcellularLocation>
</comment>
<dbReference type="GO" id="GO:0012505">
    <property type="term" value="C:endomembrane system"/>
    <property type="evidence" value="ECO:0007669"/>
    <property type="project" value="UniProtKB-SubCell"/>
</dbReference>
<dbReference type="Pfam" id="PF04191">
    <property type="entry name" value="PEMT"/>
    <property type="match status" value="1"/>
</dbReference>
<feature type="transmembrane region" description="Helical" evidence="5">
    <location>
        <begin position="12"/>
        <end position="37"/>
    </location>
</feature>
<dbReference type="PANTHER" id="PTHR12714:SF9">
    <property type="entry name" value="PROTEIN-S-ISOPRENYLCYSTEINE O-METHYLTRANSFERASE"/>
    <property type="match status" value="1"/>
</dbReference>
<gene>
    <name evidence="6" type="ORF">METZ01_LOCUS26109</name>
</gene>
<feature type="transmembrane region" description="Helical" evidence="5">
    <location>
        <begin position="78"/>
        <end position="105"/>
    </location>
</feature>
<feature type="non-terminal residue" evidence="6">
    <location>
        <position position="1"/>
    </location>
</feature>
<keyword evidence="4 5" id="KW-0472">Membrane</keyword>
<dbReference type="GO" id="GO:0016740">
    <property type="term" value="F:transferase activity"/>
    <property type="evidence" value="ECO:0007669"/>
    <property type="project" value="UniProtKB-ARBA"/>
</dbReference>
<protein>
    <recommendedName>
        <fullName evidence="7">Steroid 5-alpha reductase C-terminal domain-containing protein</fullName>
    </recommendedName>
</protein>
<dbReference type="PANTHER" id="PTHR12714">
    <property type="entry name" value="PROTEIN-S ISOPRENYLCYSTEINE O-METHYLTRANSFERASE"/>
    <property type="match status" value="1"/>
</dbReference>
<evidence type="ECO:0000256" key="1">
    <source>
        <dbReference type="ARBA" id="ARBA00004127"/>
    </source>
</evidence>
<evidence type="ECO:0008006" key="7">
    <source>
        <dbReference type="Google" id="ProtNLM"/>
    </source>
</evidence>
<evidence type="ECO:0000256" key="4">
    <source>
        <dbReference type="ARBA" id="ARBA00023136"/>
    </source>
</evidence>
<reference evidence="6" key="1">
    <citation type="submission" date="2018-05" db="EMBL/GenBank/DDBJ databases">
        <authorList>
            <person name="Lanie J.A."/>
            <person name="Ng W.-L."/>
            <person name="Kazmierczak K.M."/>
            <person name="Andrzejewski T.M."/>
            <person name="Davidsen T.M."/>
            <person name="Wayne K.J."/>
            <person name="Tettelin H."/>
            <person name="Glass J.I."/>
            <person name="Rusch D."/>
            <person name="Podicherti R."/>
            <person name="Tsui H.-C.T."/>
            <person name="Winkler M.E."/>
        </authorList>
    </citation>
    <scope>NUCLEOTIDE SEQUENCE</scope>
</reference>
<evidence type="ECO:0000313" key="6">
    <source>
        <dbReference type="EMBL" id="SUZ73255.1"/>
    </source>
</evidence>